<dbReference type="InterPro" id="IPR000524">
    <property type="entry name" value="Tscrpt_reg_HTH_GntR"/>
</dbReference>
<dbReference type="CDD" id="cd07377">
    <property type="entry name" value="WHTH_GntR"/>
    <property type="match status" value="1"/>
</dbReference>
<dbReference type="PROSITE" id="PS50949">
    <property type="entry name" value="HTH_GNTR"/>
    <property type="match status" value="1"/>
</dbReference>
<dbReference type="PANTHER" id="PTHR43537:SF51">
    <property type="entry name" value="HTH-TYPE TRANSCRIPTIONAL REGULATOR LGOR-RELATED"/>
    <property type="match status" value="1"/>
</dbReference>
<dbReference type="SMART" id="SM00345">
    <property type="entry name" value="HTH_GNTR"/>
    <property type="match status" value="1"/>
</dbReference>
<dbReference type="Pfam" id="PF07729">
    <property type="entry name" value="FCD"/>
    <property type="match status" value="1"/>
</dbReference>
<evidence type="ECO:0000256" key="1">
    <source>
        <dbReference type="ARBA" id="ARBA00023015"/>
    </source>
</evidence>
<sequence length="244" mass="27447">MVSDDSSWEGKAHIERLVPVNLVDQVREELLRLILSGAYSAHERLPEAPIARQLGVSRGPVREAARQLEKRGLLRFQPRRGFFIKRYELADVEGLYQYRECIQIAAARLAVIKMTSADIKDLKARADEAYAATDLAELDLLDLIFNFHRVIFTASGNGRFLQAYDDLVWELRQVHAAVNARDDPAATREFFSAYAPAIIAAFEERDADAVEQSIKQYLQVSLSDVARLLEISQSEGGDARVTAR</sequence>
<proteinExistence type="predicted"/>
<evidence type="ECO:0000259" key="4">
    <source>
        <dbReference type="PROSITE" id="PS50949"/>
    </source>
</evidence>
<evidence type="ECO:0000256" key="2">
    <source>
        <dbReference type="ARBA" id="ARBA00023125"/>
    </source>
</evidence>
<dbReference type="InterPro" id="IPR011711">
    <property type="entry name" value="GntR_C"/>
</dbReference>
<dbReference type="GO" id="GO:0003700">
    <property type="term" value="F:DNA-binding transcription factor activity"/>
    <property type="evidence" value="ECO:0007669"/>
    <property type="project" value="InterPro"/>
</dbReference>
<dbReference type="InterPro" id="IPR036388">
    <property type="entry name" value="WH-like_DNA-bd_sf"/>
</dbReference>
<gene>
    <name evidence="5" type="ORF">K1W69_10220</name>
</gene>
<accession>A0AAE2ZIY6</accession>
<dbReference type="Proteomes" id="UP001196509">
    <property type="component" value="Unassembled WGS sequence"/>
</dbReference>
<dbReference type="InterPro" id="IPR008920">
    <property type="entry name" value="TF_FadR/GntR_C"/>
</dbReference>
<evidence type="ECO:0000313" key="5">
    <source>
        <dbReference type="EMBL" id="MBW8637564.1"/>
    </source>
</evidence>
<reference evidence="5" key="1">
    <citation type="submission" date="2021-08" db="EMBL/GenBank/DDBJ databases">
        <title>Hoeflea bacterium WL0058 sp. nov., isolated from the sediment.</title>
        <authorList>
            <person name="Wang L."/>
            <person name="Zhang D."/>
        </authorList>
    </citation>
    <scope>NUCLEOTIDE SEQUENCE</scope>
    <source>
        <strain evidence="5">WL0058</strain>
    </source>
</reference>
<name>A0AAE2ZIY6_9HYPH</name>
<keyword evidence="6" id="KW-1185">Reference proteome</keyword>
<dbReference type="GO" id="GO:0003677">
    <property type="term" value="F:DNA binding"/>
    <property type="evidence" value="ECO:0007669"/>
    <property type="project" value="UniProtKB-KW"/>
</dbReference>
<dbReference type="InterPro" id="IPR036390">
    <property type="entry name" value="WH_DNA-bd_sf"/>
</dbReference>
<feature type="domain" description="HTH gntR-type" evidence="4">
    <location>
        <begin position="20"/>
        <end position="87"/>
    </location>
</feature>
<evidence type="ECO:0000313" key="6">
    <source>
        <dbReference type="Proteomes" id="UP001196509"/>
    </source>
</evidence>
<evidence type="ECO:0000256" key="3">
    <source>
        <dbReference type="ARBA" id="ARBA00023163"/>
    </source>
</evidence>
<organism evidence="5 6">
    <name type="scientific">Flavimaribacter sediminis</name>
    <dbReference type="NCBI Taxonomy" id="2865987"/>
    <lineage>
        <taxon>Bacteria</taxon>
        <taxon>Pseudomonadati</taxon>
        <taxon>Pseudomonadota</taxon>
        <taxon>Alphaproteobacteria</taxon>
        <taxon>Hyphomicrobiales</taxon>
        <taxon>Rhizobiaceae</taxon>
        <taxon>Flavimaribacter</taxon>
    </lineage>
</organism>
<dbReference type="PANTHER" id="PTHR43537">
    <property type="entry name" value="TRANSCRIPTIONAL REGULATOR, GNTR FAMILY"/>
    <property type="match status" value="1"/>
</dbReference>
<dbReference type="SUPFAM" id="SSF46785">
    <property type="entry name" value="Winged helix' DNA-binding domain"/>
    <property type="match status" value="1"/>
</dbReference>
<keyword evidence="2" id="KW-0238">DNA-binding</keyword>
<dbReference type="Pfam" id="PF00392">
    <property type="entry name" value="GntR"/>
    <property type="match status" value="1"/>
</dbReference>
<keyword evidence="1" id="KW-0805">Transcription regulation</keyword>
<dbReference type="EMBL" id="JAICBX010000002">
    <property type="protein sequence ID" value="MBW8637564.1"/>
    <property type="molecule type" value="Genomic_DNA"/>
</dbReference>
<keyword evidence="3" id="KW-0804">Transcription</keyword>
<dbReference type="SUPFAM" id="SSF48008">
    <property type="entry name" value="GntR ligand-binding domain-like"/>
    <property type="match status" value="1"/>
</dbReference>
<dbReference type="Gene3D" id="1.20.120.530">
    <property type="entry name" value="GntR ligand-binding domain-like"/>
    <property type="match status" value="1"/>
</dbReference>
<protein>
    <submittedName>
        <fullName evidence="5">GntR family transcriptional regulator</fullName>
    </submittedName>
</protein>
<dbReference type="Gene3D" id="1.10.10.10">
    <property type="entry name" value="Winged helix-like DNA-binding domain superfamily/Winged helix DNA-binding domain"/>
    <property type="match status" value="1"/>
</dbReference>
<dbReference type="AlphaFoldDB" id="A0AAE2ZIY6"/>
<dbReference type="SMART" id="SM00895">
    <property type="entry name" value="FCD"/>
    <property type="match status" value="1"/>
</dbReference>
<dbReference type="RefSeq" id="WP_220228261.1">
    <property type="nucleotide sequence ID" value="NZ_JAICBX010000002.1"/>
</dbReference>
<comment type="caution">
    <text evidence="5">The sequence shown here is derived from an EMBL/GenBank/DDBJ whole genome shotgun (WGS) entry which is preliminary data.</text>
</comment>